<evidence type="ECO:0000256" key="3">
    <source>
        <dbReference type="ARBA" id="ARBA00012572"/>
    </source>
</evidence>
<dbReference type="HAMAP" id="MF_00135">
    <property type="entry name" value="PRAI"/>
    <property type="match status" value="1"/>
</dbReference>
<accession>A0A7C9HQE0</accession>
<protein>
    <recommendedName>
        <fullName evidence="4 9">N-(5'-phosphoribosyl)anthranilate isomerase</fullName>
        <shortName evidence="9">PRAI</shortName>
        <ecNumber evidence="3 9">5.3.1.24</ecNumber>
    </recommendedName>
</protein>
<comment type="catalytic activity">
    <reaction evidence="1 9">
        <text>N-(5-phospho-beta-D-ribosyl)anthranilate = 1-(2-carboxyphenylamino)-1-deoxy-D-ribulose 5-phosphate</text>
        <dbReference type="Rhea" id="RHEA:21540"/>
        <dbReference type="ChEBI" id="CHEBI:18277"/>
        <dbReference type="ChEBI" id="CHEBI:58613"/>
        <dbReference type="EC" id="5.3.1.24"/>
    </reaction>
</comment>
<dbReference type="PANTHER" id="PTHR42894:SF1">
    <property type="entry name" value="N-(5'-PHOSPHORIBOSYL)ANTHRANILATE ISOMERASE"/>
    <property type="match status" value="1"/>
</dbReference>
<organism evidence="11 12">
    <name type="scientific">Prevotella vespertina</name>
    <dbReference type="NCBI Taxonomy" id="2608404"/>
    <lineage>
        <taxon>Bacteria</taxon>
        <taxon>Pseudomonadati</taxon>
        <taxon>Bacteroidota</taxon>
        <taxon>Bacteroidia</taxon>
        <taxon>Bacteroidales</taxon>
        <taxon>Prevotellaceae</taxon>
        <taxon>Prevotella</taxon>
    </lineage>
</organism>
<dbReference type="UniPathway" id="UPA00035">
    <property type="reaction ID" value="UER00042"/>
</dbReference>
<dbReference type="Pfam" id="PF00697">
    <property type="entry name" value="PRAI"/>
    <property type="match status" value="1"/>
</dbReference>
<dbReference type="GO" id="GO:0000162">
    <property type="term" value="P:L-tryptophan biosynthetic process"/>
    <property type="evidence" value="ECO:0007669"/>
    <property type="project" value="UniProtKB-UniRule"/>
</dbReference>
<sequence>MIVKICGMRDAVNIHGVSQLGIEWLGLNFCPSDKRYVSQISSRAGIIPDYGSLKVDTSESNRPKLCGIFKDDMPQNIVTCVYNFNLDIVQLDGEESPVMLDNLRRTIDPDIHAGIKIMKTISVRTREDINQYKPYVNSADYFLFDMQTSEDCSKDWTILNEYDGNIPFLLSGNIGIEDLSSINDFSHPQFYGINIDQKFEKEPAMKDITLLKTFLEGVRR</sequence>
<proteinExistence type="inferred from homology"/>
<gene>
    <name evidence="9" type="primary">trpF</name>
    <name evidence="11" type="ORF">F0475_06255</name>
</gene>
<evidence type="ECO:0000313" key="12">
    <source>
        <dbReference type="Proteomes" id="UP000482295"/>
    </source>
</evidence>
<evidence type="ECO:0000256" key="2">
    <source>
        <dbReference type="ARBA" id="ARBA00004664"/>
    </source>
</evidence>
<dbReference type="EMBL" id="VVIQ01000005">
    <property type="protein sequence ID" value="MUL27907.1"/>
    <property type="molecule type" value="Genomic_DNA"/>
</dbReference>
<feature type="domain" description="N-(5'phosphoribosyl) anthranilate isomerase (PRAI)" evidence="10">
    <location>
        <begin position="58"/>
        <end position="216"/>
    </location>
</feature>
<evidence type="ECO:0000259" key="10">
    <source>
        <dbReference type="Pfam" id="PF00697"/>
    </source>
</evidence>
<dbReference type="RefSeq" id="WP_155715922.1">
    <property type="nucleotide sequence ID" value="NZ_VVIQ01000005.1"/>
</dbReference>
<dbReference type="InterPro" id="IPR011060">
    <property type="entry name" value="RibuloseP-bd_barrel"/>
</dbReference>
<dbReference type="SUPFAM" id="SSF51366">
    <property type="entry name" value="Ribulose-phoshate binding barrel"/>
    <property type="match status" value="1"/>
</dbReference>
<keyword evidence="7 9" id="KW-0057">Aromatic amino acid biosynthesis</keyword>
<evidence type="ECO:0000256" key="4">
    <source>
        <dbReference type="ARBA" id="ARBA00022272"/>
    </source>
</evidence>
<comment type="caution">
    <text evidence="11">The sequence shown here is derived from an EMBL/GenBank/DDBJ whole genome shotgun (WGS) entry which is preliminary data.</text>
</comment>
<dbReference type="InterPro" id="IPR001240">
    <property type="entry name" value="PRAI_dom"/>
</dbReference>
<name>A0A7C9HQE0_9BACT</name>
<keyword evidence="5 9" id="KW-0028">Amino-acid biosynthesis</keyword>
<dbReference type="EC" id="5.3.1.24" evidence="3 9"/>
<evidence type="ECO:0000256" key="6">
    <source>
        <dbReference type="ARBA" id="ARBA00022822"/>
    </source>
</evidence>
<evidence type="ECO:0000256" key="7">
    <source>
        <dbReference type="ARBA" id="ARBA00023141"/>
    </source>
</evidence>
<evidence type="ECO:0000256" key="9">
    <source>
        <dbReference type="HAMAP-Rule" id="MF_00135"/>
    </source>
</evidence>
<dbReference type="Proteomes" id="UP000482295">
    <property type="component" value="Unassembled WGS sequence"/>
</dbReference>
<comment type="pathway">
    <text evidence="2 9">Amino-acid biosynthesis; L-tryptophan biosynthesis; L-tryptophan from chorismate: step 3/5.</text>
</comment>
<dbReference type="GO" id="GO:0004640">
    <property type="term" value="F:phosphoribosylanthranilate isomerase activity"/>
    <property type="evidence" value="ECO:0007669"/>
    <property type="project" value="UniProtKB-UniRule"/>
</dbReference>
<evidence type="ECO:0000256" key="5">
    <source>
        <dbReference type="ARBA" id="ARBA00022605"/>
    </source>
</evidence>
<dbReference type="AlphaFoldDB" id="A0A7C9HQE0"/>
<dbReference type="Gene3D" id="3.20.20.70">
    <property type="entry name" value="Aldolase class I"/>
    <property type="match status" value="1"/>
</dbReference>
<evidence type="ECO:0000313" key="11">
    <source>
        <dbReference type="EMBL" id="MUL27907.1"/>
    </source>
</evidence>
<dbReference type="InterPro" id="IPR013785">
    <property type="entry name" value="Aldolase_TIM"/>
</dbReference>
<keyword evidence="6 9" id="KW-0822">Tryptophan biosynthesis</keyword>
<evidence type="ECO:0000256" key="8">
    <source>
        <dbReference type="ARBA" id="ARBA00023235"/>
    </source>
</evidence>
<reference evidence="11 12" key="1">
    <citation type="submission" date="2019-09" db="EMBL/GenBank/DDBJ databases">
        <title>Prevotella A2879 sp. nov., isolated from an abscess of a patient.</title>
        <authorList>
            <person name="Buhl M."/>
            <person name="Oberhettinger P."/>
        </authorList>
    </citation>
    <scope>NUCLEOTIDE SEQUENCE [LARGE SCALE GENOMIC DNA]</scope>
    <source>
        <strain evidence="11 12">A2879</strain>
    </source>
</reference>
<evidence type="ECO:0000256" key="1">
    <source>
        <dbReference type="ARBA" id="ARBA00001164"/>
    </source>
</evidence>
<comment type="similarity">
    <text evidence="9">Belongs to the TrpF family.</text>
</comment>
<keyword evidence="8 9" id="KW-0413">Isomerase</keyword>
<dbReference type="CDD" id="cd00405">
    <property type="entry name" value="PRAI"/>
    <property type="match status" value="1"/>
</dbReference>
<dbReference type="InterPro" id="IPR044643">
    <property type="entry name" value="TrpF_fam"/>
</dbReference>
<keyword evidence="12" id="KW-1185">Reference proteome</keyword>
<dbReference type="PANTHER" id="PTHR42894">
    <property type="entry name" value="N-(5'-PHOSPHORIBOSYL)ANTHRANILATE ISOMERASE"/>
    <property type="match status" value="1"/>
</dbReference>